<dbReference type="STRING" id="1173584.SAMN05444851_1787"/>
<dbReference type="InterPro" id="IPR007076">
    <property type="entry name" value="TfoX_N"/>
</dbReference>
<feature type="domain" description="TfoX N-terminal" evidence="1">
    <location>
        <begin position="15"/>
        <end position="101"/>
    </location>
</feature>
<dbReference type="Pfam" id="PF04993">
    <property type="entry name" value="TfoX_N"/>
    <property type="match status" value="1"/>
</dbReference>
<evidence type="ECO:0000313" key="3">
    <source>
        <dbReference type="Proteomes" id="UP000199650"/>
    </source>
</evidence>
<dbReference type="AlphaFoldDB" id="A0A1I0PPL6"/>
<dbReference type="EMBL" id="FOJB01000001">
    <property type="protein sequence ID" value="SEW16191.1"/>
    <property type="molecule type" value="Genomic_DNA"/>
</dbReference>
<proteinExistence type="predicted"/>
<organism evidence="2 3">
    <name type="scientific">Aliiroseovarius sediminilitoris</name>
    <dbReference type="NCBI Taxonomy" id="1173584"/>
    <lineage>
        <taxon>Bacteria</taxon>
        <taxon>Pseudomonadati</taxon>
        <taxon>Pseudomonadota</taxon>
        <taxon>Alphaproteobacteria</taxon>
        <taxon>Rhodobacterales</taxon>
        <taxon>Paracoccaceae</taxon>
        <taxon>Aliiroseovarius</taxon>
    </lineage>
</organism>
<reference evidence="2 3" key="1">
    <citation type="submission" date="2016-10" db="EMBL/GenBank/DDBJ databases">
        <authorList>
            <person name="de Groot N.N."/>
        </authorList>
    </citation>
    <scope>NUCLEOTIDE SEQUENCE [LARGE SCALE GENOMIC DNA]</scope>
    <source>
        <strain evidence="2 3">DSM 29439</strain>
    </source>
</reference>
<name>A0A1I0PPL6_9RHOB</name>
<accession>A0A1I0PPL6</accession>
<evidence type="ECO:0000313" key="2">
    <source>
        <dbReference type="EMBL" id="SEW16191.1"/>
    </source>
</evidence>
<dbReference type="OrthoDB" id="214902at2"/>
<dbReference type="RefSeq" id="WP_091429968.1">
    <property type="nucleotide sequence ID" value="NZ_FOJB01000001.1"/>
</dbReference>
<dbReference type="Gene3D" id="3.30.1460.30">
    <property type="entry name" value="YgaC/TfoX-N like chaperone"/>
    <property type="match status" value="1"/>
</dbReference>
<sequence>MAYDEGIYELLTDDLSATHGLSEKRMFGGIAFMLNGNMLCGVHKDGAMYRVGKVNEAAALALPGAEPMAFTGRRMGGFIEAGPDAMADDDTRGDLLRLALEYVASLPAK</sequence>
<protein>
    <submittedName>
        <fullName evidence="2">TfoX N-terminal domain-containing protein</fullName>
    </submittedName>
</protein>
<dbReference type="SUPFAM" id="SSF159894">
    <property type="entry name" value="YgaC/TfoX-N like"/>
    <property type="match status" value="1"/>
</dbReference>
<keyword evidence="3" id="KW-1185">Reference proteome</keyword>
<gene>
    <name evidence="2" type="ORF">SAMN05444851_1787</name>
</gene>
<dbReference type="Proteomes" id="UP000199650">
    <property type="component" value="Unassembled WGS sequence"/>
</dbReference>
<evidence type="ECO:0000259" key="1">
    <source>
        <dbReference type="Pfam" id="PF04993"/>
    </source>
</evidence>